<dbReference type="InterPro" id="IPR029063">
    <property type="entry name" value="SAM-dependent_MTases_sf"/>
</dbReference>
<gene>
    <name evidence="3" type="ORF">B0T25DRAFT_604635</name>
</gene>
<dbReference type="AlphaFoldDB" id="A0AAJ0MGC9"/>
<organism evidence="3 4">
    <name type="scientific">Lasiosphaeria hispida</name>
    <dbReference type="NCBI Taxonomy" id="260671"/>
    <lineage>
        <taxon>Eukaryota</taxon>
        <taxon>Fungi</taxon>
        <taxon>Dikarya</taxon>
        <taxon>Ascomycota</taxon>
        <taxon>Pezizomycotina</taxon>
        <taxon>Sordariomycetes</taxon>
        <taxon>Sordariomycetidae</taxon>
        <taxon>Sordariales</taxon>
        <taxon>Lasiosphaeriaceae</taxon>
        <taxon>Lasiosphaeria</taxon>
    </lineage>
</organism>
<dbReference type="Pfam" id="PF13489">
    <property type="entry name" value="Methyltransf_23"/>
    <property type="match status" value="1"/>
</dbReference>
<evidence type="ECO:0000256" key="1">
    <source>
        <dbReference type="ARBA" id="ARBA00038158"/>
    </source>
</evidence>
<dbReference type="GO" id="GO:0008168">
    <property type="term" value="F:methyltransferase activity"/>
    <property type="evidence" value="ECO:0007669"/>
    <property type="project" value="UniProtKB-KW"/>
</dbReference>
<comment type="similarity">
    <text evidence="1">Belongs to the methyltransferase superfamily. LaeA methyltransferase family.</text>
</comment>
<proteinExistence type="inferred from homology"/>
<dbReference type="SUPFAM" id="SSF53335">
    <property type="entry name" value="S-adenosyl-L-methionine-dependent methyltransferases"/>
    <property type="match status" value="1"/>
</dbReference>
<keyword evidence="3" id="KW-0808">Transferase</keyword>
<dbReference type="EMBL" id="JAUIQD010000003">
    <property type="protein sequence ID" value="KAK3357674.1"/>
    <property type="molecule type" value="Genomic_DNA"/>
</dbReference>
<keyword evidence="3" id="KW-0489">Methyltransferase</keyword>
<reference evidence="3" key="1">
    <citation type="journal article" date="2023" name="Mol. Phylogenet. Evol.">
        <title>Genome-scale phylogeny and comparative genomics of the fungal order Sordariales.</title>
        <authorList>
            <person name="Hensen N."/>
            <person name="Bonometti L."/>
            <person name="Westerberg I."/>
            <person name="Brannstrom I.O."/>
            <person name="Guillou S."/>
            <person name="Cros-Aarteil S."/>
            <person name="Calhoun S."/>
            <person name="Haridas S."/>
            <person name="Kuo A."/>
            <person name="Mondo S."/>
            <person name="Pangilinan J."/>
            <person name="Riley R."/>
            <person name="LaButti K."/>
            <person name="Andreopoulos B."/>
            <person name="Lipzen A."/>
            <person name="Chen C."/>
            <person name="Yan M."/>
            <person name="Daum C."/>
            <person name="Ng V."/>
            <person name="Clum A."/>
            <person name="Steindorff A."/>
            <person name="Ohm R.A."/>
            <person name="Martin F."/>
            <person name="Silar P."/>
            <person name="Natvig D.O."/>
            <person name="Lalanne C."/>
            <person name="Gautier V."/>
            <person name="Ament-Velasquez S.L."/>
            <person name="Kruys A."/>
            <person name="Hutchinson M.I."/>
            <person name="Powell A.J."/>
            <person name="Barry K."/>
            <person name="Miller A.N."/>
            <person name="Grigoriev I.V."/>
            <person name="Debuchy R."/>
            <person name="Gladieux P."/>
            <person name="Hiltunen Thoren M."/>
            <person name="Johannesson H."/>
        </authorList>
    </citation>
    <scope>NUCLEOTIDE SEQUENCE</scope>
    <source>
        <strain evidence="3">CBS 955.72</strain>
    </source>
</reference>
<dbReference type="PANTHER" id="PTHR43591">
    <property type="entry name" value="METHYLTRANSFERASE"/>
    <property type="match status" value="1"/>
</dbReference>
<evidence type="ECO:0000313" key="4">
    <source>
        <dbReference type="Proteomes" id="UP001275084"/>
    </source>
</evidence>
<name>A0AAJ0MGC9_9PEZI</name>
<dbReference type="Gene3D" id="3.40.50.150">
    <property type="entry name" value="Vaccinia Virus protein VP39"/>
    <property type="match status" value="1"/>
</dbReference>
<feature type="region of interest" description="Disordered" evidence="2">
    <location>
        <begin position="440"/>
        <end position="465"/>
    </location>
</feature>
<accession>A0AAJ0MGC9</accession>
<feature type="region of interest" description="Disordered" evidence="2">
    <location>
        <begin position="1"/>
        <end position="89"/>
    </location>
</feature>
<reference evidence="3" key="2">
    <citation type="submission" date="2023-06" db="EMBL/GenBank/DDBJ databases">
        <authorList>
            <consortium name="Lawrence Berkeley National Laboratory"/>
            <person name="Haridas S."/>
            <person name="Hensen N."/>
            <person name="Bonometti L."/>
            <person name="Westerberg I."/>
            <person name="Brannstrom I.O."/>
            <person name="Guillou S."/>
            <person name="Cros-Aarteil S."/>
            <person name="Calhoun S."/>
            <person name="Kuo A."/>
            <person name="Mondo S."/>
            <person name="Pangilinan J."/>
            <person name="Riley R."/>
            <person name="Labutti K."/>
            <person name="Andreopoulos B."/>
            <person name="Lipzen A."/>
            <person name="Chen C."/>
            <person name="Yanf M."/>
            <person name="Daum C."/>
            <person name="Ng V."/>
            <person name="Clum A."/>
            <person name="Steindorff A."/>
            <person name="Ohm R."/>
            <person name="Martin F."/>
            <person name="Silar P."/>
            <person name="Natvig D."/>
            <person name="Lalanne C."/>
            <person name="Gautier V."/>
            <person name="Ament-Velasquez S.L."/>
            <person name="Kruys A."/>
            <person name="Hutchinson M.I."/>
            <person name="Powell A.J."/>
            <person name="Barry K."/>
            <person name="Miller A.N."/>
            <person name="Grigoriev I.V."/>
            <person name="Debuchy R."/>
            <person name="Gladieux P."/>
            <person name="Thoren M.H."/>
            <person name="Johannesson H."/>
        </authorList>
    </citation>
    <scope>NUCLEOTIDE SEQUENCE</scope>
    <source>
        <strain evidence="3">CBS 955.72</strain>
    </source>
</reference>
<comment type="caution">
    <text evidence="3">The sequence shown here is derived from an EMBL/GenBank/DDBJ whole genome shotgun (WGS) entry which is preliminary data.</text>
</comment>
<protein>
    <submittedName>
        <fullName evidence="3">S-adenosyl-L-methionine-dependent methyltransferase</fullName>
    </submittedName>
</protein>
<sequence>MQSAEVPRSNGIRRSSNGGEEAGPSPGQHRFDDTDIQPDPLFDGWAPLEVDSDASSSRDVDMSYGLESESLAIPTGLEVDNGTGNDTDDEPERAASVYAMSTYPRVQPAHQVEYPYGSGVDNGTIDSSRTLYAEDVDYVMENGRQYCGDYFMPIDQAEQTRQYVVHQVYLKLFDLELTTVSLEDPRYILDIGTGIGEWAIGMAEKYPECEVFGTDIAPIQPTQQVPFNIEFHIENAEDEWIRPVDTVDLVHIRDMAGAFSDWDFIYKQAFECIRPGGWIEVMDFDDFYSDMNFMSFFPPDSVIHVIVPGILEAHDKLGRSRGIGHMKRQRLIDAGYVDVTDATYDLGVGTRENSNYGNFWLFAVITGMEAFCLRPLTKILGWDPDHVRGLCGKLAQETRALAEDTSRLEGFVVKLRVLTGRKPDVPGQWTAMALNENGDINDYSGGDDSTIGSQSRRTLRSEEAI</sequence>
<dbReference type="PANTHER" id="PTHR43591:SF105">
    <property type="entry name" value="METHYLTRANSFERASE DOMAIN-CONTAINING PROTEIN-RELATED"/>
    <property type="match status" value="1"/>
</dbReference>
<dbReference type="CDD" id="cd02440">
    <property type="entry name" value="AdoMet_MTases"/>
    <property type="match status" value="1"/>
</dbReference>
<dbReference type="GO" id="GO:0032259">
    <property type="term" value="P:methylation"/>
    <property type="evidence" value="ECO:0007669"/>
    <property type="project" value="UniProtKB-KW"/>
</dbReference>
<keyword evidence="4" id="KW-1185">Reference proteome</keyword>
<evidence type="ECO:0000313" key="3">
    <source>
        <dbReference type="EMBL" id="KAK3357674.1"/>
    </source>
</evidence>
<dbReference type="Proteomes" id="UP001275084">
    <property type="component" value="Unassembled WGS sequence"/>
</dbReference>
<evidence type="ECO:0000256" key="2">
    <source>
        <dbReference type="SAM" id="MobiDB-lite"/>
    </source>
</evidence>